<evidence type="ECO:0000313" key="2">
    <source>
        <dbReference type="EMBL" id="KAJ1081145.1"/>
    </source>
</evidence>
<dbReference type="Proteomes" id="UP001066276">
    <property type="component" value="Chromosome 12"/>
</dbReference>
<feature type="region of interest" description="Disordered" evidence="1">
    <location>
        <begin position="141"/>
        <end position="187"/>
    </location>
</feature>
<protein>
    <submittedName>
        <fullName evidence="2">Uncharacterized protein</fullName>
    </submittedName>
</protein>
<keyword evidence="3" id="KW-1185">Reference proteome</keyword>
<reference evidence="2" key="1">
    <citation type="journal article" date="2022" name="bioRxiv">
        <title>Sequencing and chromosome-scale assembly of the giantPleurodeles waltlgenome.</title>
        <authorList>
            <person name="Brown T."/>
            <person name="Elewa A."/>
            <person name="Iarovenko S."/>
            <person name="Subramanian E."/>
            <person name="Araus A.J."/>
            <person name="Petzold A."/>
            <person name="Susuki M."/>
            <person name="Suzuki K.-i.T."/>
            <person name="Hayashi T."/>
            <person name="Toyoda A."/>
            <person name="Oliveira C."/>
            <person name="Osipova E."/>
            <person name="Leigh N.D."/>
            <person name="Simon A."/>
            <person name="Yun M.H."/>
        </authorList>
    </citation>
    <scope>NUCLEOTIDE SEQUENCE</scope>
    <source>
        <strain evidence="2">20211129_DDA</strain>
        <tissue evidence="2">Liver</tissue>
    </source>
</reference>
<comment type="caution">
    <text evidence="2">The sequence shown here is derived from an EMBL/GenBank/DDBJ whole genome shotgun (WGS) entry which is preliminary data.</text>
</comment>
<sequence length="187" mass="20570">MSADRTPSRARQCLFRRAFERFPFGRCERRARSRSYDVGAEASQDLPGQWTSVDTLGIRAVSQHPPQDQMDSSADPHTDPRTRSSGLKPAKISSEIYTNCVNVPSSTVFTNGLVSDSFPFLYLENPPTRMVEDYRRLNRMGSQAAGSASEPSTSATPRQRALSTSQSVSSMETDGDVDPETGERSLG</sequence>
<feature type="compositionally biased region" description="Polar residues" evidence="1">
    <location>
        <begin position="141"/>
        <end position="172"/>
    </location>
</feature>
<feature type="region of interest" description="Disordered" evidence="1">
    <location>
        <begin position="30"/>
        <end position="90"/>
    </location>
</feature>
<evidence type="ECO:0000313" key="3">
    <source>
        <dbReference type="Proteomes" id="UP001066276"/>
    </source>
</evidence>
<evidence type="ECO:0000256" key="1">
    <source>
        <dbReference type="SAM" id="MobiDB-lite"/>
    </source>
</evidence>
<dbReference type="EMBL" id="JANPWB010000016">
    <property type="protein sequence ID" value="KAJ1081145.1"/>
    <property type="molecule type" value="Genomic_DNA"/>
</dbReference>
<name>A0AAV7KSJ9_PLEWA</name>
<organism evidence="2 3">
    <name type="scientific">Pleurodeles waltl</name>
    <name type="common">Iberian ribbed newt</name>
    <dbReference type="NCBI Taxonomy" id="8319"/>
    <lineage>
        <taxon>Eukaryota</taxon>
        <taxon>Metazoa</taxon>
        <taxon>Chordata</taxon>
        <taxon>Craniata</taxon>
        <taxon>Vertebrata</taxon>
        <taxon>Euteleostomi</taxon>
        <taxon>Amphibia</taxon>
        <taxon>Batrachia</taxon>
        <taxon>Caudata</taxon>
        <taxon>Salamandroidea</taxon>
        <taxon>Salamandridae</taxon>
        <taxon>Pleurodelinae</taxon>
        <taxon>Pleurodeles</taxon>
    </lineage>
</organism>
<proteinExistence type="predicted"/>
<accession>A0AAV7KSJ9</accession>
<gene>
    <name evidence="2" type="ORF">NDU88_001328</name>
</gene>
<dbReference type="AlphaFoldDB" id="A0AAV7KSJ9"/>